<evidence type="ECO:0000313" key="2">
    <source>
        <dbReference type="Proteomes" id="UP000663193"/>
    </source>
</evidence>
<gene>
    <name evidence="1" type="ORF">JI435_309050</name>
</gene>
<dbReference type="AlphaFoldDB" id="A0A7U2NPV6"/>
<dbReference type="OrthoDB" id="1731983at2759"/>
<protein>
    <submittedName>
        <fullName evidence="1">Uncharacterized protein</fullName>
    </submittedName>
</protein>
<organism evidence="1 2">
    <name type="scientific">Phaeosphaeria nodorum (strain SN15 / ATCC MYA-4574 / FGSC 10173)</name>
    <name type="common">Glume blotch fungus</name>
    <name type="synonym">Parastagonospora nodorum</name>
    <dbReference type="NCBI Taxonomy" id="321614"/>
    <lineage>
        <taxon>Eukaryota</taxon>
        <taxon>Fungi</taxon>
        <taxon>Dikarya</taxon>
        <taxon>Ascomycota</taxon>
        <taxon>Pezizomycotina</taxon>
        <taxon>Dothideomycetes</taxon>
        <taxon>Pleosporomycetidae</taxon>
        <taxon>Pleosporales</taxon>
        <taxon>Pleosporineae</taxon>
        <taxon>Phaeosphaeriaceae</taxon>
        <taxon>Parastagonospora</taxon>
    </lineage>
</organism>
<accession>A0A7U2NPV6</accession>
<dbReference type="Proteomes" id="UP000663193">
    <property type="component" value="Chromosome 20"/>
</dbReference>
<proteinExistence type="predicted"/>
<dbReference type="EMBL" id="CP069042">
    <property type="protein sequence ID" value="QRD06060.1"/>
    <property type="molecule type" value="Genomic_DNA"/>
</dbReference>
<evidence type="ECO:0000313" key="1">
    <source>
        <dbReference type="EMBL" id="QRD06060.1"/>
    </source>
</evidence>
<reference evidence="2" key="1">
    <citation type="journal article" date="2021" name="BMC Genomics">
        <title>Chromosome-level genome assembly and manually-curated proteome of model necrotroph Parastagonospora nodorum Sn15 reveals a genome-wide trove of candidate effector homologs, and redundancy of virulence-related functions within an accessory chromosome.</title>
        <authorList>
            <person name="Bertazzoni S."/>
            <person name="Jones D.A.B."/>
            <person name="Phan H.T."/>
            <person name="Tan K.-C."/>
            <person name="Hane J.K."/>
        </authorList>
    </citation>
    <scope>NUCLEOTIDE SEQUENCE [LARGE SCALE GENOMIC DNA]</scope>
    <source>
        <strain evidence="2">SN15 / ATCC MYA-4574 / FGSC 10173)</strain>
    </source>
</reference>
<sequence length="44" mass="4815">MDKARRQGWTGFADTLEPAFESAQELVGMELLPPLVAESAKPLI</sequence>
<keyword evidence="2" id="KW-1185">Reference proteome</keyword>
<dbReference type="VEuPathDB" id="FungiDB:JI435_309050"/>
<name>A0A7U2NPV6_PHANO</name>